<dbReference type="EMBL" id="JAKWBL010000004">
    <property type="protein sequence ID" value="MCH5599887.1"/>
    <property type="molecule type" value="Genomic_DNA"/>
</dbReference>
<gene>
    <name evidence="3" type="ORF">MKP09_19190</name>
</gene>
<dbReference type="PANTHER" id="PTHR31793:SF27">
    <property type="entry name" value="NOVEL THIOESTERASE SUPERFAMILY DOMAIN AND SAPOSIN A-TYPE DOMAIN CONTAINING PROTEIN (0610012H03RIK)"/>
    <property type="match status" value="1"/>
</dbReference>
<proteinExistence type="inferred from homology"/>
<evidence type="ECO:0000313" key="4">
    <source>
        <dbReference type="Proteomes" id="UP001202248"/>
    </source>
</evidence>
<accession>A0ABS9SND6</accession>
<sequence length="186" mass="20819">MKTLSHTIEVLIRFNEADPLGIVWHGHYIRYFEDGREAFGKQYGIGYLDFFKENVVVPIVHAECNYKKSLKFGDTVVVESTYHPCEAAKIIFHFKLYNKSDGNLVATGTTTQVFLDKDSQTLLLNNPAFFSIGKSSKGYHKIFMNPAAVLLSSSLPRSLVHLCICQQKINAVVGASAFIKIKEGIV</sequence>
<comment type="caution">
    <text evidence="3">The sequence shown here is derived from an EMBL/GenBank/DDBJ whole genome shotgun (WGS) entry which is preliminary data.</text>
</comment>
<keyword evidence="4" id="KW-1185">Reference proteome</keyword>
<name>A0ABS9SND6_9BACT</name>
<organism evidence="3 4">
    <name type="scientific">Niabella ginsengisoli</name>
    <dbReference type="NCBI Taxonomy" id="522298"/>
    <lineage>
        <taxon>Bacteria</taxon>
        <taxon>Pseudomonadati</taxon>
        <taxon>Bacteroidota</taxon>
        <taxon>Chitinophagia</taxon>
        <taxon>Chitinophagales</taxon>
        <taxon>Chitinophagaceae</taxon>
        <taxon>Niabella</taxon>
    </lineage>
</organism>
<dbReference type="CDD" id="cd00586">
    <property type="entry name" value="4HBT"/>
    <property type="match status" value="1"/>
</dbReference>
<dbReference type="RefSeq" id="WP_240831911.1">
    <property type="nucleotide sequence ID" value="NZ_JAKWBL010000004.1"/>
</dbReference>
<dbReference type="Gene3D" id="3.10.129.10">
    <property type="entry name" value="Hotdog Thioesterase"/>
    <property type="match status" value="1"/>
</dbReference>
<dbReference type="InterPro" id="IPR029069">
    <property type="entry name" value="HotDog_dom_sf"/>
</dbReference>
<dbReference type="InterPro" id="IPR050563">
    <property type="entry name" value="4-hydroxybenzoyl-CoA_TE"/>
</dbReference>
<evidence type="ECO:0000256" key="1">
    <source>
        <dbReference type="ARBA" id="ARBA00005953"/>
    </source>
</evidence>
<evidence type="ECO:0000313" key="3">
    <source>
        <dbReference type="EMBL" id="MCH5599887.1"/>
    </source>
</evidence>
<keyword evidence="2" id="KW-0378">Hydrolase</keyword>
<dbReference type="PANTHER" id="PTHR31793">
    <property type="entry name" value="4-HYDROXYBENZOYL-COA THIOESTERASE FAMILY MEMBER"/>
    <property type="match status" value="1"/>
</dbReference>
<dbReference type="Proteomes" id="UP001202248">
    <property type="component" value="Unassembled WGS sequence"/>
</dbReference>
<reference evidence="3 4" key="1">
    <citation type="submission" date="2022-02" db="EMBL/GenBank/DDBJ databases">
        <authorList>
            <person name="Min J."/>
        </authorList>
    </citation>
    <scope>NUCLEOTIDE SEQUENCE [LARGE SCALE GENOMIC DNA]</scope>
    <source>
        <strain evidence="3 4">GR10-1</strain>
    </source>
</reference>
<dbReference type="Pfam" id="PF13279">
    <property type="entry name" value="4HBT_2"/>
    <property type="match status" value="1"/>
</dbReference>
<comment type="similarity">
    <text evidence="1">Belongs to the 4-hydroxybenzoyl-CoA thioesterase family.</text>
</comment>
<dbReference type="SUPFAM" id="SSF54637">
    <property type="entry name" value="Thioesterase/thiol ester dehydrase-isomerase"/>
    <property type="match status" value="1"/>
</dbReference>
<evidence type="ECO:0000256" key="2">
    <source>
        <dbReference type="ARBA" id="ARBA00022801"/>
    </source>
</evidence>
<protein>
    <submittedName>
        <fullName evidence="3">Acyl-CoA thioesterase</fullName>
    </submittedName>
</protein>